<accession>A0A194PY23</accession>
<reference evidence="3 4" key="1">
    <citation type="journal article" date="2015" name="Nat. Commun.">
        <title>Outbred genome sequencing and CRISPR/Cas9 gene editing in butterflies.</title>
        <authorList>
            <person name="Li X."/>
            <person name="Fan D."/>
            <person name="Zhang W."/>
            <person name="Liu G."/>
            <person name="Zhang L."/>
            <person name="Zhao L."/>
            <person name="Fang X."/>
            <person name="Chen L."/>
            <person name="Dong Y."/>
            <person name="Chen Y."/>
            <person name="Ding Y."/>
            <person name="Zhao R."/>
            <person name="Feng M."/>
            <person name="Zhu Y."/>
            <person name="Feng Y."/>
            <person name="Jiang X."/>
            <person name="Zhu D."/>
            <person name="Xiang H."/>
            <person name="Feng X."/>
            <person name="Li S."/>
            <person name="Wang J."/>
            <person name="Zhang G."/>
            <person name="Kronforst M.R."/>
            <person name="Wang W."/>
        </authorList>
    </citation>
    <scope>NUCLEOTIDE SEQUENCE [LARGE SCALE GENOMIC DNA]</scope>
    <source>
        <strain evidence="3">Ya'a_city_454_Px</strain>
        <tissue evidence="3">Whole body</tissue>
    </source>
</reference>
<evidence type="ECO:0000313" key="4">
    <source>
        <dbReference type="Proteomes" id="UP000053268"/>
    </source>
</evidence>
<keyword evidence="1" id="KW-0812">Transmembrane</keyword>
<keyword evidence="4" id="KW-1185">Reference proteome</keyword>
<gene>
    <name evidence="3" type="ORF">RR46_07396</name>
</gene>
<keyword evidence="1" id="KW-1133">Transmembrane helix</keyword>
<protein>
    <submittedName>
        <fullName evidence="3">Uncharacterized protein</fullName>
    </submittedName>
</protein>
<name>A0A194PY23_PAPXU</name>
<dbReference type="AlphaFoldDB" id="A0A194PY23"/>
<organism evidence="3 4">
    <name type="scientific">Papilio xuthus</name>
    <name type="common">Asian swallowtail butterfly</name>
    <dbReference type="NCBI Taxonomy" id="66420"/>
    <lineage>
        <taxon>Eukaryota</taxon>
        <taxon>Metazoa</taxon>
        <taxon>Ecdysozoa</taxon>
        <taxon>Arthropoda</taxon>
        <taxon>Hexapoda</taxon>
        <taxon>Insecta</taxon>
        <taxon>Pterygota</taxon>
        <taxon>Neoptera</taxon>
        <taxon>Endopterygota</taxon>
        <taxon>Lepidoptera</taxon>
        <taxon>Glossata</taxon>
        <taxon>Ditrysia</taxon>
        <taxon>Papilionoidea</taxon>
        <taxon>Papilionidae</taxon>
        <taxon>Papilioninae</taxon>
        <taxon>Papilio</taxon>
    </lineage>
</organism>
<evidence type="ECO:0000256" key="2">
    <source>
        <dbReference type="SAM" id="SignalP"/>
    </source>
</evidence>
<evidence type="ECO:0000256" key="1">
    <source>
        <dbReference type="SAM" id="Phobius"/>
    </source>
</evidence>
<dbReference type="Proteomes" id="UP000053268">
    <property type="component" value="Unassembled WGS sequence"/>
</dbReference>
<feature type="transmembrane region" description="Helical" evidence="1">
    <location>
        <begin position="43"/>
        <end position="63"/>
    </location>
</feature>
<evidence type="ECO:0000313" key="3">
    <source>
        <dbReference type="EMBL" id="KPI97649.1"/>
    </source>
</evidence>
<feature type="signal peptide" evidence="2">
    <location>
        <begin position="1"/>
        <end position="19"/>
    </location>
</feature>
<sequence length="100" mass="11033">MTRVSAALLLLGILTPASAQNGISSFISGQFTRNFLPPEMPTILGQIFTYLHVLAAVTVSWILGCTLYELKIEFAYLVFSLRGSETFPHNPLVDNMDIPM</sequence>
<keyword evidence="2" id="KW-0732">Signal</keyword>
<feature type="chain" id="PRO_5008263794" evidence="2">
    <location>
        <begin position="20"/>
        <end position="100"/>
    </location>
</feature>
<proteinExistence type="predicted"/>
<keyword evidence="1" id="KW-0472">Membrane</keyword>
<dbReference type="EMBL" id="KQ459589">
    <property type="protein sequence ID" value="KPI97649.1"/>
    <property type="molecule type" value="Genomic_DNA"/>
</dbReference>